<evidence type="ECO:0000313" key="2">
    <source>
        <dbReference type="EMBL" id="MFC5543980.1"/>
    </source>
</evidence>
<dbReference type="PROSITE" id="PS50967">
    <property type="entry name" value="HRDC"/>
    <property type="match status" value="1"/>
</dbReference>
<proteinExistence type="predicted"/>
<name>A0ABW0RK98_9GAMM</name>
<dbReference type="Gene3D" id="1.10.150.80">
    <property type="entry name" value="HRDC domain"/>
    <property type="match status" value="2"/>
</dbReference>
<dbReference type="SUPFAM" id="SSF47819">
    <property type="entry name" value="HRDC-like"/>
    <property type="match status" value="2"/>
</dbReference>
<dbReference type="InterPro" id="IPR036397">
    <property type="entry name" value="RNaseH_sf"/>
</dbReference>
<dbReference type="SMART" id="SM00474">
    <property type="entry name" value="35EXOc"/>
    <property type="match status" value="1"/>
</dbReference>
<dbReference type="InterPro" id="IPR051086">
    <property type="entry name" value="RNase_D-like"/>
</dbReference>
<dbReference type="PANTHER" id="PTHR47649">
    <property type="entry name" value="RIBONUCLEASE D"/>
    <property type="match status" value="1"/>
</dbReference>
<dbReference type="EMBL" id="JBHSNL010000001">
    <property type="protein sequence ID" value="MFC5543980.1"/>
    <property type="molecule type" value="Genomic_DNA"/>
</dbReference>
<dbReference type="InterPro" id="IPR048579">
    <property type="entry name" value="RNAseD_HRDC_C"/>
</dbReference>
<dbReference type="InterPro" id="IPR002562">
    <property type="entry name" value="3'-5'_exonuclease_dom"/>
</dbReference>
<dbReference type="InterPro" id="IPR012337">
    <property type="entry name" value="RNaseH-like_sf"/>
</dbReference>
<comment type="caution">
    <text evidence="2">The sequence shown here is derived from an EMBL/GenBank/DDBJ whole genome shotgun (WGS) entry which is preliminary data.</text>
</comment>
<dbReference type="CDD" id="cd06142">
    <property type="entry name" value="RNaseD_exo"/>
    <property type="match status" value="1"/>
</dbReference>
<dbReference type="SMART" id="SM00341">
    <property type="entry name" value="HRDC"/>
    <property type="match status" value="1"/>
</dbReference>
<dbReference type="RefSeq" id="WP_248158168.1">
    <property type="nucleotide sequence ID" value="NZ_JAKZAJ010000003.1"/>
</dbReference>
<dbReference type="Gene3D" id="3.30.420.10">
    <property type="entry name" value="Ribonuclease H-like superfamily/Ribonuclease H"/>
    <property type="match status" value="1"/>
</dbReference>
<dbReference type="InterPro" id="IPR010997">
    <property type="entry name" value="HRDC-like_sf"/>
</dbReference>
<dbReference type="Pfam" id="PF21293">
    <property type="entry name" value="RNAseD_HRDC_C"/>
    <property type="match status" value="1"/>
</dbReference>
<protein>
    <submittedName>
        <fullName evidence="2">Ribonuclease D</fullName>
    </submittedName>
</protein>
<dbReference type="InterPro" id="IPR002121">
    <property type="entry name" value="HRDC_dom"/>
</dbReference>
<dbReference type="Pfam" id="PF01612">
    <property type="entry name" value="DNA_pol_A_exo1"/>
    <property type="match status" value="1"/>
</dbReference>
<keyword evidence="3" id="KW-1185">Reference proteome</keyword>
<reference evidence="3" key="1">
    <citation type="journal article" date="2019" name="Int. J. Syst. Evol. Microbiol.">
        <title>The Global Catalogue of Microorganisms (GCM) 10K type strain sequencing project: providing services to taxonomists for standard genome sequencing and annotation.</title>
        <authorList>
            <consortium name="The Broad Institute Genomics Platform"/>
            <consortium name="The Broad Institute Genome Sequencing Center for Infectious Disease"/>
            <person name="Wu L."/>
            <person name="Ma J."/>
        </authorList>
    </citation>
    <scope>NUCLEOTIDE SEQUENCE [LARGE SCALE GENOMIC DNA]</scope>
    <source>
        <strain evidence="3">CGMCC 4.1799</strain>
    </source>
</reference>
<dbReference type="Proteomes" id="UP001596055">
    <property type="component" value="Unassembled WGS sequence"/>
</dbReference>
<dbReference type="Pfam" id="PF00570">
    <property type="entry name" value="HRDC"/>
    <property type="match status" value="1"/>
</dbReference>
<dbReference type="PANTHER" id="PTHR47649:SF1">
    <property type="entry name" value="RIBONUCLEASE D"/>
    <property type="match status" value="1"/>
</dbReference>
<accession>A0ABW0RK98</accession>
<sequence length="383" mass="43060">MAVDSPAVAAPPAPAVISWIESPEELDRWLGSVSTGQPLALDTEFERVSTFYPIPGLVQLGIGEEFRLVEPAVAEASAEFRRILASPDLPKLLYAMSEDLELFRHWLGVDPRGVVDLQIGAAMAGAGFSLGYARLVETLFGETLDKSATRSDWLARPLSEAQQRYALDDIRFLEPMNHWVLSNLESRGLVEAFHEESARYAAELSQQEDPDRHYLKLRGGWALSPGQQNVLRSLVRWREHECQRRDMPRNRVLADALLIMIAERLPSTLRELDNIQGIPGGAVRRYGETLLNLVRDAGAVDNPDLDLIAPPLSRDDQGRFKKLKRVVRNVSEQADIPMELLAPRKRLEKLMQGGDLARDEFFRGWRSDVLAPIQTEIEDILKQ</sequence>
<organism evidence="2 3">
    <name type="scientific">Marinobacter koreensis</name>
    <dbReference type="NCBI Taxonomy" id="335974"/>
    <lineage>
        <taxon>Bacteria</taxon>
        <taxon>Pseudomonadati</taxon>
        <taxon>Pseudomonadota</taxon>
        <taxon>Gammaproteobacteria</taxon>
        <taxon>Pseudomonadales</taxon>
        <taxon>Marinobacteraceae</taxon>
        <taxon>Marinobacter</taxon>
    </lineage>
</organism>
<evidence type="ECO:0000313" key="3">
    <source>
        <dbReference type="Proteomes" id="UP001596055"/>
    </source>
</evidence>
<dbReference type="SUPFAM" id="SSF53098">
    <property type="entry name" value="Ribonuclease H-like"/>
    <property type="match status" value="1"/>
</dbReference>
<gene>
    <name evidence="2" type="ORF">ACFPQA_02845</name>
</gene>
<feature type="domain" description="HRDC" evidence="1">
    <location>
        <begin position="224"/>
        <end position="304"/>
    </location>
</feature>
<evidence type="ECO:0000259" key="1">
    <source>
        <dbReference type="PROSITE" id="PS50967"/>
    </source>
</evidence>
<dbReference type="InterPro" id="IPR044876">
    <property type="entry name" value="HRDC_dom_sf"/>
</dbReference>